<keyword evidence="1 3" id="KW-0808">Transferase</keyword>
<proteinExistence type="predicted"/>
<dbReference type="SUPFAM" id="SSF53448">
    <property type="entry name" value="Nucleotide-diphospho-sugar transferases"/>
    <property type="match status" value="1"/>
</dbReference>
<feature type="domain" description="MobA-like NTP transferase" evidence="2">
    <location>
        <begin position="11"/>
        <end position="158"/>
    </location>
</feature>
<evidence type="ECO:0000256" key="1">
    <source>
        <dbReference type="ARBA" id="ARBA00022679"/>
    </source>
</evidence>
<dbReference type="EMBL" id="JAMQQD010000004">
    <property type="protein sequence ID" value="MCW7515887.1"/>
    <property type="molecule type" value="Genomic_DNA"/>
</dbReference>
<dbReference type="Pfam" id="PF12804">
    <property type="entry name" value="NTP_transf_3"/>
    <property type="match status" value="1"/>
</dbReference>
<protein>
    <submittedName>
        <fullName evidence="3">NTP transferase domain-containing protein</fullName>
    </submittedName>
</protein>
<dbReference type="InterPro" id="IPR025877">
    <property type="entry name" value="MobA-like_NTP_Trfase"/>
</dbReference>
<evidence type="ECO:0000259" key="2">
    <source>
        <dbReference type="Pfam" id="PF12804"/>
    </source>
</evidence>
<dbReference type="InterPro" id="IPR029044">
    <property type="entry name" value="Nucleotide-diphossugar_trans"/>
</dbReference>
<evidence type="ECO:0000313" key="4">
    <source>
        <dbReference type="Proteomes" id="UP001209694"/>
    </source>
</evidence>
<comment type="caution">
    <text evidence="3">The sequence shown here is derived from an EMBL/GenBank/DDBJ whole genome shotgun (WGS) entry which is preliminary data.</text>
</comment>
<organism evidence="3 4">
    <name type="scientific">Leptospira levettii</name>
    <dbReference type="NCBI Taxonomy" id="2023178"/>
    <lineage>
        <taxon>Bacteria</taxon>
        <taxon>Pseudomonadati</taxon>
        <taxon>Spirochaetota</taxon>
        <taxon>Spirochaetia</taxon>
        <taxon>Leptospirales</taxon>
        <taxon>Leptospiraceae</taxon>
        <taxon>Leptospira</taxon>
    </lineage>
</organism>
<dbReference type="GO" id="GO:0016779">
    <property type="term" value="F:nucleotidyltransferase activity"/>
    <property type="evidence" value="ECO:0007669"/>
    <property type="project" value="TreeGrafter"/>
</dbReference>
<dbReference type="PANTHER" id="PTHR19136:SF81">
    <property type="entry name" value="MOLYBDENUM COFACTOR GUANYLYLTRANSFERASE"/>
    <property type="match status" value="1"/>
</dbReference>
<dbReference type="AlphaFoldDB" id="A0AAW5V4C3"/>
<sequence length="210" mass="24655">MTQTTSDIIFLLLVGGKSSRMGEDKAFLPFGKISTFIKILIKKISFFKLNFFLSLRKEQLPRYESMVPKNCFIFDQFENIQGPLCGLMSAHHFLTSNYIQYNAIFTLAVDTPSIKMKSIKRLIDRYQENPNVSGLFYRTKNGIEPFCAIYNKSTLEEWIQSYYQNPSIEFSLQKRILALEKTTVLINLPMEEEFFFQNINSKKDFELYHR</sequence>
<dbReference type="RefSeq" id="WP_135603633.1">
    <property type="nucleotide sequence ID" value="NZ_JAMQPS010000003.1"/>
</dbReference>
<dbReference type="Proteomes" id="UP001209694">
    <property type="component" value="Unassembled WGS sequence"/>
</dbReference>
<accession>A0AAW5V4C3</accession>
<name>A0AAW5V4C3_9LEPT</name>
<dbReference type="Gene3D" id="3.90.550.10">
    <property type="entry name" value="Spore Coat Polysaccharide Biosynthesis Protein SpsA, Chain A"/>
    <property type="match status" value="1"/>
</dbReference>
<gene>
    <name evidence="3" type="ORF">ND810_12030</name>
</gene>
<reference evidence="3" key="1">
    <citation type="submission" date="2022-06" db="EMBL/GenBank/DDBJ databases">
        <title>Leptospira isolates from biofilms formed at urban environments.</title>
        <authorList>
            <person name="Ribeiro P.S."/>
            <person name="Sousa T."/>
            <person name="Carvalho N."/>
            <person name="Aburjaile F."/>
            <person name="Neves F."/>
            <person name="Oliveira D."/>
            <person name="Blanco L."/>
            <person name="Lima J."/>
            <person name="Costa F."/>
            <person name="Brenig B."/>
            <person name="Soares S."/>
            <person name="Ramos R."/>
            <person name="Goes-Neto A."/>
            <person name="Matiuzzi M."/>
            <person name="Azevedo V."/>
            <person name="Ristow P."/>
        </authorList>
    </citation>
    <scope>NUCLEOTIDE SEQUENCE</scope>
    <source>
        <strain evidence="3">VSF7</strain>
    </source>
</reference>
<dbReference type="PANTHER" id="PTHR19136">
    <property type="entry name" value="MOLYBDENUM COFACTOR GUANYLYLTRANSFERASE"/>
    <property type="match status" value="1"/>
</dbReference>
<evidence type="ECO:0000313" key="3">
    <source>
        <dbReference type="EMBL" id="MCW7515887.1"/>
    </source>
</evidence>